<name>A0A9P8PWI3_9ASCO</name>
<dbReference type="PROSITE" id="PS50280">
    <property type="entry name" value="SET"/>
    <property type="match status" value="1"/>
</dbReference>
<dbReference type="GO" id="GO:0005694">
    <property type="term" value="C:chromosome"/>
    <property type="evidence" value="ECO:0007669"/>
    <property type="project" value="UniProtKB-SubCell"/>
</dbReference>
<evidence type="ECO:0000256" key="3">
    <source>
        <dbReference type="ARBA" id="ARBA00022603"/>
    </source>
</evidence>
<evidence type="ECO:0000256" key="6">
    <source>
        <dbReference type="ARBA" id="ARBA00042380"/>
    </source>
</evidence>
<keyword evidence="2" id="KW-0158">Chromosome</keyword>
<reference evidence="10" key="1">
    <citation type="journal article" date="2021" name="Open Biol.">
        <title>Shared evolutionary footprints suggest mitochondrial oxidative damage underlies multiple complex I losses in fungi.</title>
        <authorList>
            <person name="Schikora-Tamarit M.A."/>
            <person name="Marcet-Houben M."/>
            <person name="Nosek J."/>
            <person name="Gabaldon T."/>
        </authorList>
    </citation>
    <scope>NUCLEOTIDE SEQUENCE</scope>
    <source>
        <strain evidence="10">CBS6341</strain>
    </source>
</reference>
<dbReference type="PANTHER" id="PTHR46402:SF2">
    <property type="entry name" value="HISTONE-LYSINE N-TRIMETHYLTRANSFERASE SMYD5"/>
    <property type="match status" value="1"/>
</dbReference>
<dbReference type="InterPro" id="IPR001214">
    <property type="entry name" value="SET_dom"/>
</dbReference>
<dbReference type="CDD" id="cd20071">
    <property type="entry name" value="SET_SMYD"/>
    <property type="match status" value="1"/>
</dbReference>
<gene>
    <name evidence="10" type="ORF">WICMUC_000738</name>
</gene>
<dbReference type="Pfam" id="PF00856">
    <property type="entry name" value="SET"/>
    <property type="match status" value="1"/>
</dbReference>
<reference evidence="10" key="2">
    <citation type="submission" date="2021-01" db="EMBL/GenBank/DDBJ databases">
        <authorList>
            <person name="Schikora-Tamarit M.A."/>
        </authorList>
    </citation>
    <scope>NUCLEOTIDE SEQUENCE</scope>
    <source>
        <strain evidence="10">CBS6341</strain>
    </source>
</reference>
<evidence type="ECO:0000256" key="8">
    <source>
        <dbReference type="ARBA" id="ARBA00048619"/>
    </source>
</evidence>
<accession>A0A9P8PWI3</accession>
<dbReference type="GO" id="GO:0045814">
    <property type="term" value="P:negative regulation of gene expression, epigenetic"/>
    <property type="evidence" value="ECO:0007669"/>
    <property type="project" value="TreeGrafter"/>
</dbReference>
<evidence type="ECO:0000256" key="7">
    <source>
        <dbReference type="ARBA" id="ARBA00044528"/>
    </source>
</evidence>
<dbReference type="PANTHER" id="PTHR46402">
    <property type="entry name" value="SET AND MYND DOMAIN-CONTAINING PROTEIN 5"/>
    <property type="match status" value="1"/>
</dbReference>
<comment type="subcellular location">
    <subcellularLocation>
        <location evidence="1">Chromosome</location>
    </subcellularLocation>
</comment>
<dbReference type="GO" id="GO:0032259">
    <property type="term" value="P:methylation"/>
    <property type="evidence" value="ECO:0007669"/>
    <property type="project" value="UniProtKB-KW"/>
</dbReference>
<dbReference type="AlphaFoldDB" id="A0A9P8PWI3"/>
<evidence type="ECO:0000259" key="9">
    <source>
        <dbReference type="PROSITE" id="PS50280"/>
    </source>
</evidence>
<evidence type="ECO:0000256" key="5">
    <source>
        <dbReference type="ARBA" id="ARBA00022691"/>
    </source>
</evidence>
<dbReference type="InterPro" id="IPR046341">
    <property type="entry name" value="SET_dom_sf"/>
</dbReference>
<dbReference type="OrthoDB" id="438641at2759"/>
<protein>
    <recommendedName>
        <fullName evidence="7">Histone-lysine N-methyltransferase SET5</fullName>
    </recommendedName>
    <alternativeName>
        <fullName evidence="6">SET domain-containing protein 5</fullName>
    </alternativeName>
</protein>
<organism evidence="10 11">
    <name type="scientific">Wickerhamomyces mucosus</name>
    <dbReference type="NCBI Taxonomy" id="1378264"/>
    <lineage>
        <taxon>Eukaryota</taxon>
        <taxon>Fungi</taxon>
        <taxon>Dikarya</taxon>
        <taxon>Ascomycota</taxon>
        <taxon>Saccharomycotina</taxon>
        <taxon>Saccharomycetes</taxon>
        <taxon>Phaffomycetales</taxon>
        <taxon>Wickerhamomycetaceae</taxon>
        <taxon>Wickerhamomyces</taxon>
    </lineage>
</organism>
<dbReference type="SUPFAM" id="SSF82199">
    <property type="entry name" value="SET domain"/>
    <property type="match status" value="1"/>
</dbReference>
<evidence type="ECO:0000256" key="1">
    <source>
        <dbReference type="ARBA" id="ARBA00004286"/>
    </source>
</evidence>
<evidence type="ECO:0000313" key="11">
    <source>
        <dbReference type="Proteomes" id="UP000769528"/>
    </source>
</evidence>
<dbReference type="GO" id="GO:0042799">
    <property type="term" value="F:histone H4K20 methyltransferase activity"/>
    <property type="evidence" value="ECO:0007669"/>
    <property type="project" value="TreeGrafter"/>
</dbReference>
<evidence type="ECO:0000256" key="2">
    <source>
        <dbReference type="ARBA" id="ARBA00022454"/>
    </source>
</evidence>
<evidence type="ECO:0000313" key="10">
    <source>
        <dbReference type="EMBL" id="KAH3679772.1"/>
    </source>
</evidence>
<feature type="domain" description="SET" evidence="9">
    <location>
        <begin position="96"/>
        <end position="377"/>
    </location>
</feature>
<comment type="caution">
    <text evidence="10">The sequence shown here is derived from an EMBL/GenBank/DDBJ whole genome shotgun (WGS) entry which is preliminary data.</text>
</comment>
<keyword evidence="5" id="KW-0949">S-adenosyl-L-methionine</keyword>
<comment type="catalytic activity">
    <reaction evidence="8">
        <text>L-lysyl-[histone] + S-adenosyl-L-methionine = N(6)-methyl-L-lysyl-[histone] + S-adenosyl-L-homocysteine + H(+)</text>
        <dbReference type="Rhea" id="RHEA:10024"/>
        <dbReference type="Rhea" id="RHEA-COMP:9845"/>
        <dbReference type="Rhea" id="RHEA-COMP:9846"/>
        <dbReference type="ChEBI" id="CHEBI:15378"/>
        <dbReference type="ChEBI" id="CHEBI:29969"/>
        <dbReference type="ChEBI" id="CHEBI:57856"/>
        <dbReference type="ChEBI" id="CHEBI:59789"/>
        <dbReference type="ChEBI" id="CHEBI:61929"/>
    </reaction>
    <physiologicalReaction direction="left-to-right" evidence="8">
        <dbReference type="Rhea" id="RHEA:10025"/>
    </physiologicalReaction>
</comment>
<keyword evidence="4" id="KW-0808">Transferase</keyword>
<sequence>MEIRNNDNVKDQISPNEIEILEFIKSFKNSNIDEFKKLTINKLFQSIKSLNNNWLISEKRFKSILKKYEYLIYPENFYYSSDIKSFIPSIDLNLPTNLYLKLNSKGKSLFTKTSIDSNSLIFQELEPLFFIPPLDHLNLMKLGKACIYCGNLLLITNDQSSLSSITQSKRKNLKKSNILNKLDCNSCQGIWCSINCKKKDILHQYLRHSTHHNNKIKSSQWLKFENFCLENNWQAGFAIGLIQSYIIFDDFPPKKKIIWDSLATVGQDIRYKAKFSNNNELKEEKTNEIWSNGFELFNSIFNQLENQFDDLSKYLQMIGTYNLNNFNGSIYSIQSNLNHSCIPNCKIEFIGNNLIEGIKLISKRDIMIDEELSINYLNNSNHLLVERQEELRIKYGFKCNCDRCKLEINPNGSIAKKVRKLSMNSDNNNIGNNNSERPDIIELTKDMKDFELNVDGIQPIRRKSVRFDT</sequence>
<proteinExistence type="predicted"/>
<dbReference type="EMBL" id="JAEUBF010000237">
    <property type="protein sequence ID" value="KAH3679772.1"/>
    <property type="molecule type" value="Genomic_DNA"/>
</dbReference>
<keyword evidence="11" id="KW-1185">Reference proteome</keyword>
<keyword evidence="3" id="KW-0489">Methyltransferase</keyword>
<evidence type="ECO:0000256" key="4">
    <source>
        <dbReference type="ARBA" id="ARBA00022679"/>
    </source>
</evidence>
<dbReference type="Proteomes" id="UP000769528">
    <property type="component" value="Unassembled WGS sequence"/>
</dbReference>
<dbReference type="Gene3D" id="2.170.270.10">
    <property type="entry name" value="SET domain"/>
    <property type="match status" value="1"/>
</dbReference>